<name>A0A8J5XSR9_DIALT</name>
<feature type="domain" description="RING-CH-type" evidence="5">
    <location>
        <begin position="1"/>
        <end position="71"/>
    </location>
</feature>
<dbReference type="GO" id="GO:0008270">
    <property type="term" value="F:zinc ion binding"/>
    <property type="evidence" value="ECO:0007669"/>
    <property type="project" value="UniProtKB-KW"/>
</dbReference>
<gene>
    <name evidence="6" type="ORF">KFE25_006799</name>
</gene>
<keyword evidence="2" id="KW-0863">Zinc-finger</keyword>
<dbReference type="InterPro" id="IPR013083">
    <property type="entry name" value="Znf_RING/FYVE/PHD"/>
</dbReference>
<dbReference type="OrthoDB" id="10636664at2759"/>
<evidence type="ECO:0000256" key="1">
    <source>
        <dbReference type="ARBA" id="ARBA00022723"/>
    </source>
</evidence>
<dbReference type="EMBL" id="JAGTXO010000005">
    <property type="protein sequence ID" value="KAG8467747.1"/>
    <property type="molecule type" value="Genomic_DNA"/>
</dbReference>
<evidence type="ECO:0000313" key="7">
    <source>
        <dbReference type="Proteomes" id="UP000751190"/>
    </source>
</evidence>
<dbReference type="AlphaFoldDB" id="A0A8J5XSR9"/>
<dbReference type="Proteomes" id="UP000751190">
    <property type="component" value="Unassembled WGS sequence"/>
</dbReference>
<keyword evidence="3" id="KW-0862">Zinc</keyword>
<proteinExistence type="predicted"/>
<protein>
    <recommendedName>
        <fullName evidence="5">RING-CH-type domain-containing protein</fullName>
    </recommendedName>
</protein>
<keyword evidence="7" id="KW-1185">Reference proteome</keyword>
<accession>A0A8J5XSR9</accession>
<evidence type="ECO:0000256" key="4">
    <source>
        <dbReference type="SAM" id="Phobius"/>
    </source>
</evidence>
<keyword evidence="4" id="KW-1133">Transmembrane helix</keyword>
<organism evidence="6 7">
    <name type="scientific">Diacronema lutheri</name>
    <name type="common">Unicellular marine alga</name>
    <name type="synonym">Monochrysis lutheri</name>
    <dbReference type="NCBI Taxonomy" id="2081491"/>
    <lineage>
        <taxon>Eukaryota</taxon>
        <taxon>Haptista</taxon>
        <taxon>Haptophyta</taxon>
        <taxon>Pavlovophyceae</taxon>
        <taxon>Pavlovales</taxon>
        <taxon>Pavlovaceae</taxon>
        <taxon>Diacronema</taxon>
    </lineage>
</organism>
<keyword evidence="1" id="KW-0479">Metal-binding</keyword>
<dbReference type="PROSITE" id="PS51292">
    <property type="entry name" value="ZF_RING_CH"/>
    <property type="match status" value="1"/>
</dbReference>
<feature type="transmembrane region" description="Helical" evidence="4">
    <location>
        <begin position="91"/>
        <end position="112"/>
    </location>
</feature>
<evidence type="ECO:0000259" key="5">
    <source>
        <dbReference type="PROSITE" id="PS51292"/>
    </source>
</evidence>
<evidence type="ECO:0000256" key="3">
    <source>
        <dbReference type="ARBA" id="ARBA00022833"/>
    </source>
</evidence>
<feature type="transmembrane region" description="Helical" evidence="4">
    <location>
        <begin position="118"/>
        <end position="136"/>
    </location>
</feature>
<dbReference type="Gene3D" id="3.30.40.10">
    <property type="entry name" value="Zinc/RING finger domain, C3HC4 (zinc finger)"/>
    <property type="match status" value="1"/>
</dbReference>
<sequence length="229" mass="24334">MTDDLPPCCYVCLEEGSAPASGALLVRVCGCRSSSIHSLCMAMLVNSKKNRSLPLAERTSCPVCQQPYCIPFGAHVLGARMAPLIRSYKTVAARAVGVACSLGAITLCAWLLGQLITMELFFAGAIVGGVAHLLYLQRRDTTAHDETQFLKHALVRASSVVERDELARADDLPAGDLQDVILIPLWSLSGRAIVACTSSSNVITTARAAPVHDDSADAAPQLQPPPPQR</sequence>
<evidence type="ECO:0000256" key="2">
    <source>
        <dbReference type="ARBA" id="ARBA00022771"/>
    </source>
</evidence>
<dbReference type="InterPro" id="IPR011016">
    <property type="entry name" value="Znf_RING-CH"/>
</dbReference>
<evidence type="ECO:0000313" key="6">
    <source>
        <dbReference type="EMBL" id="KAG8467747.1"/>
    </source>
</evidence>
<comment type="caution">
    <text evidence="6">The sequence shown here is derived from an EMBL/GenBank/DDBJ whole genome shotgun (WGS) entry which is preliminary data.</text>
</comment>
<reference evidence="6" key="1">
    <citation type="submission" date="2021-05" db="EMBL/GenBank/DDBJ databases">
        <title>The genome of the haptophyte Pavlova lutheri (Diacronema luteri, Pavlovales) - a model for lipid biosynthesis in eukaryotic algae.</title>
        <authorList>
            <person name="Hulatt C.J."/>
            <person name="Posewitz M.C."/>
        </authorList>
    </citation>
    <scope>NUCLEOTIDE SEQUENCE</scope>
    <source>
        <strain evidence="6">NIVA-4/92</strain>
    </source>
</reference>
<keyword evidence="4" id="KW-0812">Transmembrane</keyword>
<keyword evidence="4" id="KW-0472">Membrane</keyword>